<dbReference type="FunCoup" id="A0A6I8QY55">
    <property type="interactions" value="3390"/>
</dbReference>
<evidence type="ECO:0000256" key="9">
    <source>
        <dbReference type="SAM" id="MobiDB-lite"/>
    </source>
</evidence>
<dbReference type="InterPro" id="IPR014720">
    <property type="entry name" value="dsRBD_dom"/>
</dbReference>
<feature type="compositionally biased region" description="Polar residues" evidence="9">
    <location>
        <begin position="371"/>
        <end position="389"/>
    </location>
</feature>
<feature type="compositionally biased region" description="Acidic residues" evidence="9">
    <location>
        <begin position="891"/>
        <end position="903"/>
    </location>
</feature>
<keyword evidence="6" id="KW-0687">Ribonucleoprotein</keyword>
<evidence type="ECO:0000259" key="10">
    <source>
        <dbReference type="PROSITE" id="PS50006"/>
    </source>
</evidence>
<dbReference type="SUPFAM" id="SSF57829">
    <property type="entry name" value="Zn-binding ribosomal proteins"/>
    <property type="match status" value="1"/>
</dbReference>
<dbReference type="Ensembl" id="ENSXETT00000069910">
    <property type="protein sequence ID" value="ENSXETP00000078469"/>
    <property type="gene ID" value="ENSXETG00000022503"/>
</dbReference>
<evidence type="ECO:0000256" key="6">
    <source>
        <dbReference type="ARBA" id="ARBA00023274"/>
    </source>
</evidence>
<dbReference type="Gene3D" id="2.60.200.20">
    <property type="match status" value="1"/>
</dbReference>
<dbReference type="InParanoid" id="A0A6I8QY55"/>
<dbReference type="Gene3D" id="3.30.160.20">
    <property type="match status" value="1"/>
</dbReference>
<dbReference type="Pfam" id="PF00471">
    <property type="entry name" value="Ribosomal_L33"/>
    <property type="match status" value="1"/>
</dbReference>
<dbReference type="FunFam" id="2.20.28.120:FF:000005">
    <property type="entry name" value="39S ribosomal protein L33, mitochondrial"/>
    <property type="match status" value="1"/>
</dbReference>
<feature type="compositionally biased region" description="Basic and acidic residues" evidence="9">
    <location>
        <begin position="904"/>
        <end position="920"/>
    </location>
</feature>
<evidence type="ECO:0000256" key="7">
    <source>
        <dbReference type="ARBA" id="ARBA00035275"/>
    </source>
</evidence>
<dbReference type="PANTHER" id="PTHR23308">
    <property type="entry name" value="NUCLEAR INHIBITOR OF PROTEIN PHOSPHATASE-1"/>
    <property type="match status" value="1"/>
</dbReference>
<keyword evidence="3" id="KW-0809">Transit peptide</keyword>
<evidence type="ECO:0000256" key="3">
    <source>
        <dbReference type="ARBA" id="ARBA00022946"/>
    </source>
</evidence>
<dbReference type="AlphaFoldDB" id="A0A6I8QY55"/>
<dbReference type="GeneTree" id="ENSGT00940000155320"/>
<keyword evidence="4" id="KW-0689">Ribosomal protein</keyword>
<dbReference type="CDD" id="cd19856">
    <property type="entry name" value="DSRM_Kanadaptin"/>
    <property type="match status" value="1"/>
</dbReference>
<feature type="region of interest" description="Disordered" evidence="9">
    <location>
        <begin position="1"/>
        <end position="397"/>
    </location>
</feature>
<feature type="compositionally biased region" description="Low complexity" evidence="9">
    <location>
        <begin position="923"/>
        <end position="940"/>
    </location>
</feature>
<evidence type="ECO:0000256" key="8">
    <source>
        <dbReference type="ARBA" id="ARBA00035436"/>
    </source>
</evidence>
<dbReference type="InterPro" id="IPR008984">
    <property type="entry name" value="SMAD_FHA_dom_sf"/>
</dbReference>
<feature type="compositionally biased region" description="Basic and acidic residues" evidence="9">
    <location>
        <begin position="87"/>
        <end position="102"/>
    </location>
</feature>
<evidence type="ECO:0000256" key="5">
    <source>
        <dbReference type="ARBA" id="ARBA00023128"/>
    </source>
</evidence>
<evidence type="ECO:0000256" key="1">
    <source>
        <dbReference type="ARBA" id="ARBA00004173"/>
    </source>
</evidence>
<evidence type="ECO:0000256" key="2">
    <source>
        <dbReference type="ARBA" id="ARBA00007596"/>
    </source>
</evidence>
<proteinExistence type="inferred from homology"/>
<dbReference type="Bgee" id="ENSXETG00000022503">
    <property type="expression patterns" value="Expressed in gastrula and 12 other cell types or tissues"/>
</dbReference>
<dbReference type="InterPro" id="IPR050923">
    <property type="entry name" value="Cell_Proc_Reg/RNA_Proc"/>
</dbReference>
<dbReference type="InterPro" id="IPR001705">
    <property type="entry name" value="Ribosomal_bL33"/>
</dbReference>
<feature type="compositionally biased region" description="Gly residues" evidence="9">
    <location>
        <begin position="28"/>
        <end position="41"/>
    </location>
</feature>
<dbReference type="InterPro" id="IPR000253">
    <property type="entry name" value="FHA_dom"/>
</dbReference>
<feature type="compositionally biased region" description="Polar residues" evidence="9">
    <location>
        <begin position="271"/>
        <end position="292"/>
    </location>
</feature>
<comment type="subcellular location">
    <subcellularLocation>
        <location evidence="1">Mitochondrion</location>
    </subcellularLocation>
</comment>
<dbReference type="InterPro" id="IPR038584">
    <property type="entry name" value="Ribosomal_bL33_sf"/>
</dbReference>
<feature type="compositionally biased region" description="Gly residues" evidence="9">
    <location>
        <begin position="67"/>
        <end position="78"/>
    </location>
</feature>
<dbReference type="GO" id="GO:0006412">
    <property type="term" value="P:translation"/>
    <property type="evidence" value="ECO:0007669"/>
    <property type="project" value="InterPro"/>
</dbReference>
<feature type="region of interest" description="Disordered" evidence="9">
    <location>
        <begin position="861"/>
        <end position="1014"/>
    </location>
</feature>
<dbReference type="SMART" id="SM00358">
    <property type="entry name" value="DSRM"/>
    <property type="match status" value="1"/>
</dbReference>
<feature type="compositionally biased region" description="Polar residues" evidence="9">
    <location>
        <begin position="242"/>
        <end position="264"/>
    </location>
</feature>
<dbReference type="SUPFAM" id="SSF49879">
    <property type="entry name" value="SMAD/FHA domain"/>
    <property type="match status" value="1"/>
</dbReference>
<dbReference type="PROSITE" id="PS50006">
    <property type="entry name" value="FHA_DOMAIN"/>
    <property type="match status" value="1"/>
</dbReference>
<reference evidence="11" key="1">
    <citation type="journal article" date="2010" name="Science">
        <title>The genome of the Western clawed frog Xenopus tropicalis.</title>
        <authorList>
            <person name="Hellsten U."/>
            <person name="Harland R.M."/>
            <person name="Gilchrist M.J."/>
            <person name="Hendrix D."/>
            <person name="Jurka J."/>
            <person name="Kapitonov V."/>
            <person name="Ovcharenko I."/>
            <person name="Putnam N.H."/>
            <person name="Shu S."/>
            <person name="Taher L."/>
            <person name="Blitz I.L."/>
            <person name="Blumberg B."/>
            <person name="Dichmann D.S."/>
            <person name="Dubchak I."/>
            <person name="Amaya E."/>
            <person name="Detter J.C."/>
            <person name="Fletcher R."/>
            <person name="Gerhard D.S."/>
            <person name="Goodstein D."/>
            <person name="Graves T."/>
            <person name="Grigoriev I.V."/>
            <person name="Grimwood J."/>
            <person name="Kawashima T."/>
            <person name="Lindquist E."/>
            <person name="Lucas S.M."/>
            <person name="Mead P.E."/>
            <person name="Mitros T."/>
            <person name="Ogino H."/>
            <person name="Ohta Y."/>
            <person name="Poliakov A.V."/>
            <person name="Pollet N."/>
            <person name="Robert J."/>
            <person name="Salamov A."/>
            <person name="Sater A.K."/>
            <person name="Schmutz J."/>
            <person name="Terry A."/>
            <person name="Vize P.D."/>
            <person name="Warren W.C."/>
            <person name="Wells D."/>
            <person name="Wills A."/>
            <person name="Wilson R.K."/>
            <person name="Zimmerman L.B."/>
            <person name="Zorn A.M."/>
            <person name="Grainger R."/>
            <person name="Grammer T."/>
            <person name="Khokha M.K."/>
            <person name="Richardson P.M."/>
            <person name="Rokhsar D.S."/>
        </authorList>
    </citation>
    <scope>NUCLEOTIDE SEQUENCE [LARGE SCALE GENOMIC DNA]</scope>
    <source>
        <strain evidence="11">Nigerian</strain>
    </source>
</reference>
<dbReference type="GO" id="GO:1990904">
    <property type="term" value="C:ribonucleoprotein complex"/>
    <property type="evidence" value="ECO:0007669"/>
    <property type="project" value="UniProtKB-KW"/>
</dbReference>
<organism evidence="11">
    <name type="scientific">Xenopus tropicalis</name>
    <name type="common">Western clawed frog</name>
    <name type="synonym">Silurana tropicalis</name>
    <dbReference type="NCBI Taxonomy" id="8364"/>
    <lineage>
        <taxon>Eukaryota</taxon>
        <taxon>Metazoa</taxon>
        <taxon>Chordata</taxon>
        <taxon>Craniata</taxon>
        <taxon>Vertebrata</taxon>
        <taxon>Euteleostomi</taxon>
        <taxon>Amphibia</taxon>
        <taxon>Batrachia</taxon>
        <taxon>Anura</taxon>
        <taxon>Pipoidea</taxon>
        <taxon>Pipidae</taxon>
        <taxon>Xenopodinae</taxon>
        <taxon>Xenopus</taxon>
        <taxon>Silurana</taxon>
    </lineage>
</organism>
<accession>A0A6I8QY55</accession>
<feature type="compositionally biased region" description="Basic and acidic residues" evidence="9">
    <location>
        <begin position="978"/>
        <end position="987"/>
    </location>
</feature>
<gene>
    <name evidence="11" type="primary">slc4a1ap</name>
</gene>
<protein>
    <recommendedName>
        <fullName evidence="7">Large ribosomal subunit protein bL33m</fullName>
    </recommendedName>
    <alternativeName>
        <fullName evidence="8">39S ribosomal protein L33, mitochondrial</fullName>
    </alternativeName>
</protein>
<dbReference type="FunFam" id="2.60.200.20:FF:000054">
    <property type="entry name" value="Putative coiled-coil proteincoiled-coil protein"/>
    <property type="match status" value="1"/>
</dbReference>
<dbReference type="GO" id="GO:0005840">
    <property type="term" value="C:ribosome"/>
    <property type="evidence" value="ECO:0007669"/>
    <property type="project" value="UniProtKB-KW"/>
</dbReference>
<feature type="compositionally biased region" description="Polar residues" evidence="9">
    <location>
        <begin position="118"/>
        <end position="173"/>
    </location>
</feature>
<reference evidence="11" key="2">
    <citation type="submission" date="2020-05" db="UniProtKB">
        <authorList>
            <consortium name="Ensembl"/>
        </authorList>
    </citation>
    <scope>IDENTIFICATION</scope>
</reference>
<dbReference type="Xenbase" id="XB-GENE-478512">
    <property type="gene designation" value="slc4a1ap"/>
</dbReference>
<feature type="compositionally biased region" description="Basic and acidic residues" evidence="9">
    <location>
        <begin position="1"/>
        <end position="14"/>
    </location>
</feature>
<evidence type="ECO:0000256" key="4">
    <source>
        <dbReference type="ARBA" id="ARBA00022980"/>
    </source>
</evidence>
<keyword evidence="5" id="KW-0496">Mitochondrion</keyword>
<feature type="compositionally biased region" description="Basic and acidic residues" evidence="9">
    <location>
        <begin position="549"/>
        <end position="559"/>
    </location>
</feature>
<dbReference type="SMART" id="SM00240">
    <property type="entry name" value="FHA"/>
    <property type="match status" value="1"/>
</dbReference>
<dbReference type="CDD" id="cd22677">
    <property type="entry name" value="FHA_Kanadaptin"/>
    <property type="match status" value="1"/>
</dbReference>
<feature type="compositionally biased region" description="Basic and acidic residues" evidence="9">
    <location>
        <begin position="337"/>
        <end position="346"/>
    </location>
</feature>
<feature type="region of interest" description="Disordered" evidence="9">
    <location>
        <begin position="549"/>
        <end position="586"/>
    </location>
</feature>
<comment type="similarity">
    <text evidence="2">Belongs to the bacterial ribosomal protein bL33 family.</text>
</comment>
<feature type="compositionally biased region" description="Polar residues" evidence="9">
    <location>
        <begin position="179"/>
        <end position="235"/>
    </location>
</feature>
<dbReference type="NCBIfam" id="TIGR01023">
    <property type="entry name" value="rpmG_bact"/>
    <property type="match status" value="1"/>
</dbReference>
<feature type="domain" description="FHA" evidence="10">
    <location>
        <begin position="442"/>
        <end position="500"/>
    </location>
</feature>
<dbReference type="Gene3D" id="2.20.28.120">
    <property type="entry name" value="Ribosomal protein L33"/>
    <property type="match status" value="1"/>
</dbReference>
<dbReference type="Pfam" id="PF00035">
    <property type="entry name" value="dsrm"/>
    <property type="match status" value="1"/>
</dbReference>
<dbReference type="GO" id="GO:0005739">
    <property type="term" value="C:mitochondrion"/>
    <property type="evidence" value="ECO:0007669"/>
    <property type="project" value="UniProtKB-SubCell"/>
</dbReference>
<dbReference type="GO" id="GO:0003735">
    <property type="term" value="F:structural constituent of ribosome"/>
    <property type="evidence" value="ECO:0007669"/>
    <property type="project" value="InterPro"/>
</dbReference>
<dbReference type="Pfam" id="PF00498">
    <property type="entry name" value="FHA"/>
    <property type="match status" value="1"/>
</dbReference>
<name>A0A6I8QY55_XENTR</name>
<sequence length="1079" mass="116177">MEALAHDPDGRERASYPGAAALEAGDTGAPGAGDNGQGGSAAGEPPSTGGPTDTANGAPTPGPGVAERGGGEGAGGSEGPKNVCSRGVRDSHEGLGGHRHESSSCTGTSAETQRDSRPTQGPNDSQSQGPNDSQSQGPNDSQSQGPNDSQSQGPNDSQSQGPNHAQSEGSHVTQCKGPNDSQCQGPNHAQCQGPNHAQCQGPNHAQSEGSHVTQCQGPNNTQSRGANNAQSQGSHVTPKGPDNSQSQGPHVTQSHGEGQSSSWTNEDEHSNASGASTPKESSSPRGISSTGPDSAGATPEKQPSPRPSYGEIASRTPSKDGGSGCSAPRDSPMEGPDDARTTESFKKPIFAARPSGTEKAAQPRDKPVVHSQPSAPTCSRTPSAETPTDGNARLPSDAYRTCPAIPYREPPWSGLPEALYCLEILKGGSIVSTKNLGNVSWTVFGRLPSCHVSLEHPSVSRYHAVLQYRHVQGSGPDEEPGFYVYDLGSTHGTFLNKQRIQAKTYCRIRVGHVLKFGGSTRLFILQGPEEDQEEESDLTVTQIKEARRQRESLQKRMLGDDSDEEESSEDGKNVKEPGSLGDDGGCMWGMGEDALQEDNEENPIAAEFQEEKETLYLKNPKKALQGFFDREGEELEYEYEEQGPSTWLCRVKLPADDASGKQLVAEAVHSGKKKEASVVCALEACRMLEMRGLLRQEAVARKRKAKNWEDEDFYDSDDDTFLDRTGLVEKKRLNRMKKAGKIEDKPETYDSLVVKLNAVEKELCDIAAKLQTSHAAESQGSAQDSLDAFMTEIKSGAALDGVARKKLHLHSFELKKEQQRLKGLIKIVQPTKLPELSLAASDSKTKKPALPMFGAMKGGSKFKLKTGTVGKPAPKRTDLPESFFNMKGDENEVEEEDEEEEMQVESKEETAKGDSREKTDQGSPIKPSCSPPSSAVAKPVPDMEEELPHSAPKNPEGSEPDDESPAPCKSKAQVSQKEASKHKEGAVKQKKMHGPSRPPVGAQPTRYPEDDPDYSVWMPPTVAKSKSKTILVQMMSASGSGYRFNLRRNRLKDKLVLRKYDPFVGQHVLFFEKKKIRSI</sequence>
<dbReference type="InterPro" id="IPR011332">
    <property type="entry name" value="Ribosomal_zn-bd"/>
</dbReference>
<evidence type="ECO:0000313" key="11">
    <source>
        <dbReference type="Ensembl" id="ENSXETP00000078469"/>
    </source>
</evidence>